<protein>
    <submittedName>
        <fullName evidence="3">Dienelactone hydrolase domain-containing protein</fullName>
    </submittedName>
</protein>
<dbReference type="Proteomes" id="UP000887575">
    <property type="component" value="Unassembled WGS sequence"/>
</dbReference>
<evidence type="ECO:0000313" key="2">
    <source>
        <dbReference type="Proteomes" id="UP000887575"/>
    </source>
</evidence>
<dbReference type="Pfam" id="PF01738">
    <property type="entry name" value="DLH"/>
    <property type="match status" value="1"/>
</dbReference>
<reference evidence="3" key="1">
    <citation type="submission" date="2024-02" db="UniProtKB">
        <authorList>
            <consortium name="WormBaseParasite"/>
        </authorList>
    </citation>
    <scope>IDENTIFICATION</scope>
</reference>
<organism evidence="2 3">
    <name type="scientific">Mesorhabditis belari</name>
    <dbReference type="NCBI Taxonomy" id="2138241"/>
    <lineage>
        <taxon>Eukaryota</taxon>
        <taxon>Metazoa</taxon>
        <taxon>Ecdysozoa</taxon>
        <taxon>Nematoda</taxon>
        <taxon>Chromadorea</taxon>
        <taxon>Rhabditida</taxon>
        <taxon>Rhabditina</taxon>
        <taxon>Rhabditomorpha</taxon>
        <taxon>Rhabditoidea</taxon>
        <taxon>Rhabditidae</taxon>
        <taxon>Mesorhabditinae</taxon>
        <taxon>Mesorhabditis</taxon>
    </lineage>
</organism>
<dbReference type="InterPro" id="IPR002925">
    <property type="entry name" value="Dienelactn_hydro"/>
</dbReference>
<dbReference type="WBParaSite" id="MBELARI_LOCUS19846">
    <property type="protein sequence ID" value="MBELARI_LOCUS19846"/>
    <property type="gene ID" value="MBELARI_LOCUS19846"/>
</dbReference>
<dbReference type="GO" id="GO:0016787">
    <property type="term" value="F:hydrolase activity"/>
    <property type="evidence" value="ECO:0007669"/>
    <property type="project" value="InterPro"/>
</dbReference>
<dbReference type="PANTHER" id="PTHR22946">
    <property type="entry name" value="DIENELACTONE HYDROLASE DOMAIN-CONTAINING PROTEIN-RELATED"/>
    <property type="match status" value="1"/>
</dbReference>
<dbReference type="AlphaFoldDB" id="A0AAF3F009"/>
<dbReference type="PANTHER" id="PTHR22946:SF0">
    <property type="entry name" value="DIENELACTONE HYDROLASE DOMAIN-CONTAINING PROTEIN"/>
    <property type="match status" value="1"/>
</dbReference>
<feature type="domain" description="Dienelactone hydrolase" evidence="1">
    <location>
        <begin position="17"/>
        <end position="239"/>
    </location>
</feature>
<dbReference type="SUPFAM" id="SSF53474">
    <property type="entry name" value="alpha/beta-Hydrolases"/>
    <property type="match status" value="1"/>
</dbReference>
<accession>A0AAF3F009</accession>
<name>A0AAF3F009_9BILA</name>
<dbReference type="InterPro" id="IPR029058">
    <property type="entry name" value="AB_hydrolase_fold"/>
</dbReference>
<keyword evidence="2" id="KW-1185">Reference proteome</keyword>
<proteinExistence type="predicted"/>
<evidence type="ECO:0000313" key="3">
    <source>
        <dbReference type="WBParaSite" id="MBELARI_LOCUS19846"/>
    </source>
</evidence>
<dbReference type="InterPro" id="IPR050261">
    <property type="entry name" value="FrsA_esterase"/>
</dbReference>
<dbReference type="Gene3D" id="3.40.50.1820">
    <property type="entry name" value="alpha/beta hydrolase"/>
    <property type="match status" value="1"/>
</dbReference>
<sequence length="241" mass="26867">MVKTEAFEYSDSNGDQFEGLLAYPEDIERSERPGVIVFHAFGGCGKFEREKALELAKLGYVALAADVYGKGKIGTTTEENFTLLRALLPQRTTTLKRRILATFEAFTKVPTVDTNKIAATGYCFGGLCGLDLARFGANVKGIVSFHGTLLPLPEAENTPIHASIQIHHADLDHRINEQIAGFQEEMRARKADWHFVTYSDAEHGFTEPEIGLLNHPGVSYNEKADKRSWSSMKNFFEEMFA</sequence>
<evidence type="ECO:0000259" key="1">
    <source>
        <dbReference type="Pfam" id="PF01738"/>
    </source>
</evidence>